<organism evidence="1 2">
    <name type="scientific">Halorubrum salipaludis</name>
    <dbReference type="NCBI Taxonomy" id="2032630"/>
    <lineage>
        <taxon>Archaea</taxon>
        <taxon>Methanobacteriati</taxon>
        <taxon>Methanobacteriota</taxon>
        <taxon>Stenosarchaea group</taxon>
        <taxon>Halobacteria</taxon>
        <taxon>Halobacteriales</taxon>
        <taxon>Haloferacaceae</taxon>
        <taxon>Halorubrum</taxon>
    </lineage>
</organism>
<reference evidence="1 2" key="1">
    <citation type="submission" date="2017-08" db="EMBL/GenBank/DDBJ databases">
        <title>The strain WRN001 was isolated from Binhai saline alkaline soil, Tianjin, China.</title>
        <authorList>
            <person name="Liu D."/>
            <person name="Zhang G."/>
        </authorList>
    </citation>
    <scope>NUCLEOTIDE SEQUENCE [LARGE SCALE GENOMIC DNA]</scope>
    <source>
        <strain evidence="1 2">WN019</strain>
    </source>
</reference>
<dbReference type="AlphaFoldDB" id="A0A2A2FFA1"/>
<keyword evidence="2" id="KW-1185">Reference proteome</keyword>
<dbReference type="Proteomes" id="UP000218083">
    <property type="component" value="Unassembled WGS sequence"/>
</dbReference>
<evidence type="ECO:0000313" key="2">
    <source>
        <dbReference type="Proteomes" id="UP000218083"/>
    </source>
</evidence>
<proteinExistence type="predicted"/>
<protein>
    <submittedName>
        <fullName evidence="1">Uncharacterized protein</fullName>
    </submittedName>
</protein>
<evidence type="ECO:0000313" key="1">
    <source>
        <dbReference type="EMBL" id="PAU83648.1"/>
    </source>
</evidence>
<sequence length="59" mass="6904">MRTERVFRTPSCPNCGSAYLVIERRLHGSPRRTSGRIEKKYRCFRCFHGFSEDDVEPPA</sequence>
<comment type="caution">
    <text evidence="1">The sequence shown here is derived from an EMBL/GenBank/DDBJ whole genome shotgun (WGS) entry which is preliminary data.</text>
</comment>
<accession>A0A2A2FFA1</accession>
<gene>
    <name evidence="1" type="ORF">CK500_09030</name>
</gene>
<name>A0A2A2FFA1_9EURY</name>
<dbReference type="EMBL" id="NSKC01000004">
    <property type="protein sequence ID" value="PAU83648.1"/>
    <property type="molecule type" value="Genomic_DNA"/>
</dbReference>